<evidence type="ECO:0000256" key="1">
    <source>
        <dbReference type="SAM" id="MobiDB-lite"/>
    </source>
</evidence>
<proteinExistence type="predicted"/>
<name>A0A835UW53_VANPL</name>
<evidence type="ECO:0000313" key="2">
    <source>
        <dbReference type="EMBL" id="KAG0474670.1"/>
    </source>
</evidence>
<feature type="region of interest" description="Disordered" evidence="1">
    <location>
        <begin position="1"/>
        <end position="53"/>
    </location>
</feature>
<accession>A0A835UW53</accession>
<gene>
    <name evidence="2" type="ORF">HPP92_014356</name>
</gene>
<feature type="compositionally biased region" description="Basic and acidic residues" evidence="1">
    <location>
        <begin position="38"/>
        <end position="47"/>
    </location>
</feature>
<sequence length="286" mass="30652">MVVTGDGELGRRHDGAPATEDEGQLTNRAPRECTPQRADLHGTDRSRSAGVRGAALAPEGRGVAPDATTRLMRVARSLGVRAGAFSIALLGQAVTSPRCTQRRATRRQSTRIAPTVRCTQPRTKRRAGYIDDSGRCGCHHADAARTRARLHWDARPRRGGGLEAKQELGEHAPTPSAVPTPVLAPTGQAQGRGAPTARPGCNVVTARAPNHWPRPHARRVALPLTASGCRARHAAQATARPPHGSARVHRDGHALVRRVRAMTSPTLPRLPAADARWCFDLLAMRC</sequence>
<evidence type="ECO:0000313" key="3">
    <source>
        <dbReference type="Proteomes" id="UP000639772"/>
    </source>
</evidence>
<comment type="caution">
    <text evidence="2">The sequence shown here is derived from an EMBL/GenBank/DDBJ whole genome shotgun (WGS) entry which is preliminary data.</text>
</comment>
<protein>
    <submittedName>
        <fullName evidence="2">Uncharacterized protein</fullName>
    </submittedName>
</protein>
<dbReference type="Proteomes" id="UP000639772">
    <property type="component" value="Chromosome 7"/>
</dbReference>
<organism evidence="2 3">
    <name type="scientific">Vanilla planifolia</name>
    <name type="common">Vanilla</name>
    <dbReference type="NCBI Taxonomy" id="51239"/>
    <lineage>
        <taxon>Eukaryota</taxon>
        <taxon>Viridiplantae</taxon>
        <taxon>Streptophyta</taxon>
        <taxon>Embryophyta</taxon>
        <taxon>Tracheophyta</taxon>
        <taxon>Spermatophyta</taxon>
        <taxon>Magnoliopsida</taxon>
        <taxon>Liliopsida</taxon>
        <taxon>Asparagales</taxon>
        <taxon>Orchidaceae</taxon>
        <taxon>Vanilloideae</taxon>
        <taxon>Vanilleae</taxon>
        <taxon>Vanilla</taxon>
    </lineage>
</organism>
<dbReference type="AlphaFoldDB" id="A0A835UW53"/>
<reference evidence="2 3" key="1">
    <citation type="journal article" date="2020" name="Nat. Food">
        <title>A phased Vanilla planifolia genome enables genetic improvement of flavour and production.</title>
        <authorList>
            <person name="Hasing T."/>
            <person name="Tang H."/>
            <person name="Brym M."/>
            <person name="Khazi F."/>
            <person name="Huang T."/>
            <person name="Chambers A.H."/>
        </authorList>
    </citation>
    <scope>NUCLEOTIDE SEQUENCE [LARGE SCALE GENOMIC DNA]</scope>
    <source>
        <tissue evidence="2">Leaf</tissue>
    </source>
</reference>
<dbReference type="EMBL" id="JADCNM010000007">
    <property type="protein sequence ID" value="KAG0474670.1"/>
    <property type="molecule type" value="Genomic_DNA"/>
</dbReference>